<feature type="transmembrane region" description="Helical" evidence="1">
    <location>
        <begin position="7"/>
        <end position="28"/>
    </location>
</feature>
<accession>A0A098EB17</accession>
<keyword evidence="1" id="KW-0812">Transmembrane</keyword>
<evidence type="ECO:0000313" key="2">
    <source>
        <dbReference type="EMBL" id="CEG13208.1"/>
    </source>
</evidence>
<feature type="transmembrane region" description="Helical" evidence="1">
    <location>
        <begin position="34"/>
        <end position="53"/>
    </location>
</feature>
<keyword evidence="1" id="KW-0472">Membrane</keyword>
<sequence length="477" mass="54816">MKLQKEYLLAIFGIIAFLLVGVAMLVYFGISNVFYFAVAVIVIGIITAVYYVWKSTAAKKNVLWLKASKEKTATETKEIYLKTNAALDKISKEVPDMNIDAEKEMLNKARTTMISLECFTAKYDLIYPKLEKLNLSYLQQKKKDVEDKVNKIHQDIKAKFQKWISEYYKNLNKIIDDAKNVGFEVENFTFEENVKNTDDAIEKTAQLRNKFSEIYKSLYSQVSDLEQIASKRINTTLQAEKILSAGSDKNFYGLSVLIIVKNELNNLLANDVSKLKEEVFNIDVSNLKDGNILSEDEKKELASIMNAVKTMNSSTIKNIALIETKYRNFLKNTTQKIRTNIISSENFVGRQELPEEFKELVTIQHRQSIDGLNSELNELNGEFRDSNVNTDKTDNIPLNVFVQQCFENIKSMQAIFEKNDLIRRIIKNYPVIKDMIEKIISQKGGVSVNDLKINYAKEFLIYYKFKNPDKADKVKLG</sequence>
<name>A0A098EB17_9ZZZZ</name>
<gene>
    <name evidence="2" type="ORF">MSIBF_A3430005</name>
</gene>
<evidence type="ECO:0000256" key="1">
    <source>
        <dbReference type="SAM" id="Phobius"/>
    </source>
</evidence>
<organism evidence="2">
    <name type="scientific">groundwater metagenome</name>
    <dbReference type="NCBI Taxonomy" id="717931"/>
    <lineage>
        <taxon>unclassified sequences</taxon>
        <taxon>metagenomes</taxon>
        <taxon>ecological metagenomes</taxon>
    </lineage>
</organism>
<reference evidence="2" key="1">
    <citation type="submission" date="2014-09" db="EMBL/GenBank/DDBJ databases">
        <authorList>
            <person name="Probst J Alexander"/>
        </authorList>
    </citation>
    <scope>NUCLEOTIDE SEQUENCE</scope>
</reference>
<keyword evidence="1" id="KW-1133">Transmembrane helix</keyword>
<proteinExistence type="predicted"/>
<dbReference type="AlphaFoldDB" id="A0A098EB17"/>
<protein>
    <submittedName>
        <fullName evidence="2">Uncharacterized protein</fullName>
    </submittedName>
</protein>
<dbReference type="EMBL" id="CCXY01000272">
    <property type="protein sequence ID" value="CEG13208.1"/>
    <property type="molecule type" value="Genomic_DNA"/>
</dbReference>